<dbReference type="RefSeq" id="WP_170034548.1">
    <property type="nucleotide sequence ID" value="NZ_JABDTL010000001.1"/>
</dbReference>
<evidence type="ECO:0000313" key="4">
    <source>
        <dbReference type="Proteomes" id="UP000582837"/>
    </source>
</evidence>
<dbReference type="Proteomes" id="UP000582837">
    <property type="component" value="Unassembled WGS sequence"/>
</dbReference>
<dbReference type="Gene3D" id="3.40.50.1820">
    <property type="entry name" value="alpha/beta hydrolase"/>
    <property type="match status" value="1"/>
</dbReference>
<dbReference type="AlphaFoldDB" id="A0A841GY59"/>
<reference evidence="3 4" key="1">
    <citation type="submission" date="2020-08" db="EMBL/GenBank/DDBJ databases">
        <title>Genomic Encyclopedia of Type Strains, Phase IV (KMG-IV): sequencing the most valuable type-strain genomes for metagenomic binning, comparative biology and taxonomic classification.</title>
        <authorList>
            <person name="Goeker M."/>
        </authorList>
    </citation>
    <scope>NUCLEOTIDE SEQUENCE [LARGE SCALE GENOMIC DNA]</scope>
    <source>
        <strain evidence="3 4">DSM 29007</strain>
    </source>
</reference>
<keyword evidence="4" id="KW-1185">Reference proteome</keyword>
<organism evidence="3 4">
    <name type="scientific">Longimicrobium terrae</name>
    <dbReference type="NCBI Taxonomy" id="1639882"/>
    <lineage>
        <taxon>Bacteria</taxon>
        <taxon>Pseudomonadati</taxon>
        <taxon>Gemmatimonadota</taxon>
        <taxon>Longimicrobiia</taxon>
        <taxon>Longimicrobiales</taxon>
        <taxon>Longimicrobiaceae</taxon>
        <taxon>Longimicrobium</taxon>
    </lineage>
</organism>
<dbReference type="InterPro" id="IPR029058">
    <property type="entry name" value="AB_hydrolase_fold"/>
</dbReference>
<evidence type="ECO:0000259" key="2">
    <source>
        <dbReference type="Pfam" id="PF12146"/>
    </source>
</evidence>
<dbReference type="GO" id="GO:0016787">
    <property type="term" value="F:hydrolase activity"/>
    <property type="evidence" value="ECO:0007669"/>
    <property type="project" value="UniProtKB-KW"/>
</dbReference>
<gene>
    <name evidence="3" type="ORF">HNQ61_002303</name>
</gene>
<feature type="signal peptide" evidence="1">
    <location>
        <begin position="1"/>
        <end position="19"/>
    </location>
</feature>
<comment type="caution">
    <text evidence="3">The sequence shown here is derived from an EMBL/GenBank/DDBJ whole genome shotgun (WGS) entry which is preliminary data.</text>
</comment>
<keyword evidence="3" id="KW-0378">Hydrolase</keyword>
<sequence>MRVFSACAALALLCGCAGGGGPAPNAAVPSQAGTQMRTARFDLFDSARGRLIPVVAYDRPAGGPPRRLAIINHGYGGRNTDYSFVARTLVAHGYYVASLQHELPGDGPMPTTGEIYPARLPFWRRGAENIAFALRALHRREPSLDTGHPLLMGHSNGGDMVMLFAREHPEDVDKVISFDSRRFPFPRSARPAILSLRSADQLADLGVLPSAEEQARYGMTVIRLPGTIHNDMLDGATDAQKAEMNLWITRFLEAP</sequence>
<name>A0A841GY59_9BACT</name>
<dbReference type="InterPro" id="IPR022742">
    <property type="entry name" value="Hydrolase_4"/>
</dbReference>
<dbReference type="PROSITE" id="PS51257">
    <property type="entry name" value="PROKAR_LIPOPROTEIN"/>
    <property type="match status" value="1"/>
</dbReference>
<dbReference type="SUPFAM" id="SSF53474">
    <property type="entry name" value="alpha/beta-Hydrolases"/>
    <property type="match status" value="1"/>
</dbReference>
<dbReference type="Pfam" id="PF12146">
    <property type="entry name" value="Hydrolase_4"/>
    <property type="match status" value="1"/>
</dbReference>
<evidence type="ECO:0000256" key="1">
    <source>
        <dbReference type="SAM" id="SignalP"/>
    </source>
</evidence>
<accession>A0A841GY59</accession>
<dbReference type="EMBL" id="JACHIA010000005">
    <property type="protein sequence ID" value="MBB6070682.1"/>
    <property type="molecule type" value="Genomic_DNA"/>
</dbReference>
<keyword evidence="1" id="KW-0732">Signal</keyword>
<evidence type="ECO:0000313" key="3">
    <source>
        <dbReference type="EMBL" id="MBB6070682.1"/>
    </source>
</evidence>
<proteinExistence type="predicted"/>
<feature type="chain" id="PRO_5032472569" evidence="1">
    <location>
        <begin position="20"/>
        <end position="255"/>
    </location>
</feature>
<feature type="domain" description="Serine aminopeptidase S33" evidence="2">
    <location>
        <begin position="64"/>
        <end position="177"/>
    </location>
</feature>
<protein>
    <submittedName>
        <fullName evidence="3">Dienelactone hydrolase</fullName>
    </submittedName>
</protein>